<keyword evidence="5" id="KW-1133">Transmembrane helix</keyword>
<protein>
    <submittedName>
        <fullName evidence="8">Predicted protein</fullName>
    </submittedName>
</protein>
<feature type="transmembrane region" description="Helical" evidence="5">
    <location>
        <begin position="54"/>
        <end position="72"/>
    </location>
</feature>
<evidence type="ECO:0000256" key="3">
    <source>
        <dbReference type="ARBA" id="ARBA00023012"/>
    </source>
</evidence>
<dbReference type="InterPro" id="IPR036890">
    <property type="entry name" value="HATPase_C_sf"/>
</dbReference>
<dbReference type="GO" id="GO:0046983">
    <property type="term" value="F:protein dimerization activity"/>
    <property type="evidence" value="ECO:0007669"/>
    <property type="project" value="InterPro"/>
</dbReference>
<evidence type="ECO:0000256" key="5">
    <source>
        <dbReference type="SAM" id="Phobius"/>
    </source>
</evidence>
<dbReference type="Pfam" id="PF07730">
    <property type="entry name" value="HisKA_3"/>
    <property type="match status" value="1"/>
</dbReference>
<dbReference type="InterPro" id="IPR050482">
    <property type="entry name" value="Sensor_HK_TwoCompSys"/>
</dbReference>
<feature type="region of interest" description="Disordered" evidence="4">
    <location>
        <begin position="241"/>
        <end position="270"/>
    </location>
</feature>
<dbReference type="EMBL" id="DS999644">
    <property type="protein sequence ID" value="EFE76310.2"/>
    <property type="molecule type" value="Genomic_DNA"/>
</dbReference>
<accession>D6AV15</accession>
<reference evidence="9" key="1">
    <citation type="submission" date="2008-10" db="EMBL/GenBank/DDBJ databases">
        <authorList>
            <person name="Molnar K."/>
        </authorList>
    </citation>
    <scope>NUCLEOTIDE SEQUENCE [LARGE SCALE GENOMIC DNA]</scope>
    <source>
        <strain evidence="9">NRRL 15998</strain>
    </source>
</reference>
<proteinExistence type="predicted"/>
<feature type="region of interest" description="Disordered" evidence="4">
    <location>
        <begin position="148"/>
        <end position="172"/>
    </location>
</feature>
<feature type="domain" description="Histidine kinase/HSP90-like ATPase" evidence="6">
    <location>
        <begin position="210"/>
        <end position="304"/>
    </location>
</feature>
<dbReference type="PANTHER" id="PTHR24421:SF58">
    <property type="entry name" value="SIGNAL TRANSDUCTION HISTIDINE-PROTEIN KINASE_PHOSPHATASE UHPB"/>
    <property type="match status" value="1"/>
</dbReference>
<dbReference type="InterPro" id="IPR011712">
    <property type="entry name" value="Sig_transdc_His_kin_sub3_dim/P"/>
</dbReference>
<dbReference type="AlphaFoldDB" id="D6AV15"/>
<evidence type="ECO:0000259" key="6">
    <source>
        <dbReference type="Pfam" id="PF02518"/>
    </source>
</evidence>
<evidence type="ECO:0000256" key="4">
    <source>
        <dbReference type="SAM" id="MobiDB-lite"/>
    </source>
</evidence>
<keyword evidence="5" id="KW-0472">Membrane</keyword>
<dbReference type="GO" id="GO:0016020">
    <property type="term" value="C:membrane"/>
    <property type="evidence" value="ECO:0007669"/>
    <property type="project" value="InterPro"/>
</dbReference>
<gene>
    <name evidence="8" type="ORF">SSGG_03677</name>
</gene>
<organism evidence="8 9">
    <name type="scientific">Streptomyces filamentosus NRRL 15998</name>
    <dbReference type="NCBI Taxonomy" id="457431"/>
    <lineage>
        <taxon>Bacteria</taxon>
        <taxon>Bacillati</taxon>
        <taxon>Actinomycetota</taxon>
        <taxon>Actinomycetes</taxon>
        <taxon>Kitasatosporales</taxon>
        <taxon>Streptomycetaceae</taxon>
        <taxon>Streptomyces</taxon>
    </lineage>
</organism>
<evidence type="ECO:0000313" key="8">
    <source>
        <dbReference type="EMBL" id="EFE76310.2"/>
    </source>
</evidence>
<dbReference type="PANTHER" id="PTHR24421">
    <property type="entry name" value="NITRATE/NITRITE SENSOR PROTEIN NARX-RELATED"/>
    <property type="match status" value="1"/>
</dbReference>
<dbReference type="Pfam" id="PF02518">
    <property type="entry name" value="HATPase_c"/>
    <property type="match status" value="1"/>
</dbReference>
<feature type="domain" description="Signal transduction histidine kinase subgroup 3 dimerisation and phosphoacceptor" evidence="7">
    <location>
        <begin position="90"/>
        <end position="151"/>
    </location>
</feature>
<dbReference type="InterPro" id="IPR003594">
    <property type="entry name" value="HATPase_dom"/>
</dbReference>
<name>D6AV15_STRFL</name>
<keyword evidence="5" id="KW-0812">Transmembrane</keyword>
<keyword evidence="3" id="KW-0902">Two-component regulatory system</keyword>
<keyword evidence="2" id="KW-0418">Kinase</keyword>
<dbReference type="Gene3D" id="3.30.565.10">
    <property type="entry name" value="Histidine kinase-like ATPase, C-terminal domain"/>
    <property type="match status" value="1"/>
</dbReference>
<dbReference type="Gene3D" id="1.20.5.1930">
    <property type="match status" value="1"/>
</dbReference>
<evidence type="ECO:0000313" key="9">
    <source>
        <dbReference type="Proteomes" id="UP000003986"/>
    </source>
</evidence>
<sequence>MSPRRYSRVIMSILRVFAGFLIESPERVQGLAAGGRQMLAQSESTSFLLLVREIYLIELLLGTLVLGVYAHGKARHRALAKSVSHERFHERRRIARELHDGAGHHLLAIVIHARRLSSQQPGAGPTAGTIENLAAEAQREIRRAIGRLPDPGSEQAAGPLEPAVESPQGTGPLSERVAALGANLPVTDLVVHFAAIEEERKLAPGPRHQALRIIQEAVSNAVKHGEGRIDVRIRFGDPLDITVTSRSRPPTGPREDTTGLAGKPGADGGHGLVNMRLRAAELGGALDYRRLPGGVVQVTASLPAGSSTTAPPPMTVA</sequence>
<dbReference type="SUPFAM" id="SSF55874">
    <property type="entry name" value="ATPase domain of HSP90 chaperone/DNA topoisomerase II/histidine kinase"/>
    <property type="match status" value="1"/>
</dbReference>
<dbReference type="Proteomes" id="UP000003986">
    <property type="component" value="Unassembled WGS sequence"/>
</dbReference>
<dbReference type="GO" id="GO:0000155">
    <property type="term" value="F:phosphorelay sensor kinase activity"/>
    <property type="evidence" value="ECO:0007669"/>
    <property type="project" value="InterPro"/>
</dbReference>
<keyword evidence="1" id="KW-0808">Transferase</keyword>
<evidence type="ECO:0000259" key="7">
    <source>
        <dbReference type="Pfam" id="PF07730"/>
    </source>
</evidence>
<evidence type="ECO:0000256" key="2">
    <source>
        <dbReference type="ARBA" id="ARBA00022777"/>
    </source>
</evidence>
<reference evidence="9" key="2">
    <citation type="submission" date="2008-12" db="EMBL/GenBank/DDBJ databases">
        <title>Annotation of Streptomyces roseosporus strain NRRL 15998.</title>
        <authorList>
            <consortium name="The Broad Institute Genome Sequencing Platform"/>
            <consortium name="Broad Institute Microbial Sequencing Center"/>
            <person name="Fischbach M."/>
            <person name="Ward D."/>
            <person name="Young S."/>
            <person name="Kodira C.D."/>
            <person name="Zeng Q."/>
            <person name="Koehrsen M."/>
            <person name="Godfrey P."/>
            <person name="Alvarado L."/>
            <person name="Berlin A.M."/>
            <person name="Borenstein D."/>
            <person name="Chen Z."/>
            <person name="Engels R."/>
            <person name="Freedman E."/>
            <person name="Gellesch M."/>
            <person name="Goldberg J."/>
            <person name="Griggs A."/>
            <person name="Gujja S."/>
            <person name="Heiman D.I."/>
            <person name="Hepburn T.A."/>
            <person name="Howarth C."/>
            <person name="Jen D."/>
            <person name="Larson L."/>
            <person name="Lewis B."/>
            <person name="Mehta T."/>
            <person name="Park D."/>
            <person name="Pearson M."/>
            <person name="Roberts A."/>
            <person name="Saif S."/>
            <person name="Shea T.D."/>
            <person name="Shenoy N."/>
            <person name="Sisk P."/>
            <person name="Stolte C."/>
            <person name="Sykes S.N."/>
            <person name="Walk T."/>
            <person name="White J."/>
            <person name="Yandava C."/>
            <person name="Straight P."/>
            <person name="Clardy J."/>
            <person name="Hung D."/>
            <person name="Kolter R."/>
            <person name="Mekalanos J."/>
            <person name="Walker S."/>
            <person name="Walsh C.T."/>
            <person name="Wieland B.L.C."/>
            <person name="Ilzarbe M."/>
            <person name="Galagan J."/>
            <person name="Nusbaum C."/>
            <person name="Birren B."/>
        </authorList>
    </citation>
    <scope>NUCLEOTIDE SEQUENCE [LARGE SCALE GENOMIC DNA]</scope>
    <source>
        <strain evidence="9">NRRL 15998</strain>
    </source>
</reference>
<dbReference type="CDD" id="cd16917">
    <property type="entry name" value="HATPase_UhpB-NarQ-NarX-like"/>
    <property type="match status" value="1"/>
</dbReference>
<evidence type="ECO:0000256" key="1">
    <source>
        <dbReference type="ARBA" id="ARBA00022679"/>
    </source>
</evidence>